<accession>A0AAW0W0H0</accession>
<dbReference type="InterPro" id="IPR040044">
    <property type="entry name" value="SRR1L"/>
</dbReference>
<evidence type="ECO:0000313" key="3">
    <source>
        <dbReference type="EMBL" id="KAK8722933.1"/>
    </source>
</evidence>
<dbReference type="InterPro" id="IPR012942">
    <property type="entry name" value="SRR1-like"/>
</dbReference>
<reference evidence="3" key="2">
    <citation type="submission" date="2024-01" db="EMBL/GenBank/DDBJ databases">
        <authorList>
            <person name="He J."/>
            <person name="Wang M."/>
            <person name="Zheng J."/>
            <person name="Liu Z."/>
        </authorList>
    </citation>
    <scope>NUCLEOTIDE SEQUENCE</scope>
    <source>
        <strain evidence="3">ZL_2023a</strain>
        <tissue evidence="3">Muscle</tissue>
    </source>
</reference>
<dbReference type="GO" id="GO:0005634">
    <property type="term" value="C:nucleus"/>
    <property type="evidence" value="ECO:0007669"/>
    <property type="project" value="TreeGrafter"/>
</dbReference>
<gene>
    <name evidence="3" type="ORF">OTU49_011952</name>
</gene>
<dbReference type="EMBL" id="JARKIK010000092">
    <property type="protein sequence ID" value="KAK8722931.1"/>
    <property type="molecule type" value="Genomic_DNA"/>
</dbReference>
<evidence type="ECO:0000259" key="2">
    <source>
        <dbReference type="Pfam" id="PF07985"/>
    </source>
</evidence>
<dbReference type="EMBL" id="JARKIK010000092">
    <property type="protein sequence ID" value="KAK8722933.1"/>
    <property type="molecule type" value="Genomic_DNA"/>
</dbReference>
<comment type="similarity">
    <text evidence="1">Belongs to the SRR1 family.</text>
</comment>
<dbReference type="AlphaFoldDB" id="A0AAW0W0H0"/>
<dbReference type="PANTHER" id="PTHR28626">
    <property type="entry name" value="SRR1-LIKE PROTEIN"/>
    <property type="match status" value="1"/>
</dbReference>
<organism evidence="3 4">
    <name type="scientific">Cherax quadricarinatus</name>
    <name type="common">Australian red claw crayfish</name>
    <dbReference type="NCBI Taxonomy" id="27406"/>
    <lineage>
        <taxon>Eukaryota</taxon>
        <taxon>Metazoa</taxon>
        <taxon>Ecdysozoa</taxon>
        <taxon>Arthropoda</taxon>
        <taxon>Crustacea</taxon>
        <taxon>Multicrustacea</taxon>
        <taxon>Malacostraca</taxon>
        <taxon>Eumalacostraca</taxon>
        <taxon>Eucarida</taxon>
        <taxon>Decapoda</taxon>
        <taxon>Pleocyemata</taxon>
        <taxon>Astacidea</taxon>
        <taxon>Parastacoidea</taxon>
        <taxon>Parastacidae</taxon>
        <taxon>Cherax</taxon>
    </lineage>
</organism>
<dbReference type="GO" id="GO:0005737">
    <property type="term" value="C:cytoplasm"/>
    <property type="evidence" value="ECO:0007669"/>
    <property type="project" value="TreeGrafter"/>
</dbReference>
<dbReference type="Proteomes" id="UP001445076">
    <property type="component" value="Unassembled WGS sequence"/>
</dbReference>
<name>A0AAW0W0H0_CHEQU</name>
<evidence type="ECO:0000313" key="4">
    <source>
        <dbReference type="Proteomes" id="UP001445076"/>
    </source>
</evidence>
<feature type="domain" description="SRR1-like" evidence="2">
    <location>
        <begin position="66"/>
        <end position="230"/>
    </location>
</feature>
<protein>
    <recommendedName>
        <fullName evidence="2">SRR1-like domain-containing protein</fullName>
    </recommendedName>
</protein>
<sequence length="273" mass="31416">MQMFQPVKKKKAARRRILKDPHVGLNYPQENVNECVESIFRAKNVLQSSDGFIALKNNLHNVSTLLQTIDGEECEITSLVCYGLGSPSSNRSARYQTALLLTLRDHYNVDTDIYDPLFTSVDIAALEELKFHILENNEEGKRNVQRGTVFFMPHCGKELYNNLLWANWSPVSLPLCIIIGNSFSTIVQNIPSRILKEHYEFIYLAKGLFKEYPLETLVEYNDIFNDMSIHVISRDRLDQEESGFWCEKCEPKYENCDVEIVRAKANVVTTKVL</sequence>
<dbReference type="EMBL" id="JARKIK010000092">
    <property type="protein sequence ID" value="KAK8722932.1"/>
    <property type="molecule type" value="Genomic_DNA"/>
</dbReference>
<dbReference type="PANTHER" id="PTHR28626:SF3">
    <property type="entry name" value="SRR1-LIKE PROTEIN"/>
    <property type="match status" value="1"/>
</dbReference>
<reference evidence="3 4" key="1">
    <citation type="journal article" date="2024" name="BMC Genomics">
        <title>Genome assembly of redclaw crayfish (Cherax quadricarinatus) provides insights into its immune adaptation and hypoxia tolerance.</title>
        <authorList>
            <person name="Liu Z."/>
            <person name="Zheng J."/>
            <person name="Li H."/>
            <person name="Fang K."/>
            <person name="Wang S."/>
            <person name="He J."/>
            <person name="Zhou D."/>
            <person name="Weng S."/>
            <person name="Chi M."/>
            <person name="Gu Z."/>
            <person name="He J."/>
            <person name="Li F."/>
            <person name="Wang M."/>
        </authorList>
    </citation>
    <scope>NUCLEOTIDE SEQUENCE [LARGE SCALE GENOMIC DNA]</scope>
    <source>
        <strain evidence="3">ZL_2023a</strain>
    </source>
</reference>
<comment type="caution">
    <text evidence="3">The sequence shown here is derived from an EMBL/GenBank/DDBJ whole genome shotgun (WGS) entry which is preliminary data.</text>
</comment>
<keyword evidence="4" id="KW-1185">Reference proteome</keyword>
<proteinExistence type="inferred from homology"/>
<dbReference type="Pfam" id="PF07985">
    <property type="entry name" value="SRR1"/>
    <property type="match status" value="1"/>
</dbReference>
<evidence type="ECO:0000256" key="1">
    <source>
        <dbReference type="ARBA" id="ARBA00009856"/>
    </source>
</evidence>